<protein>
    <submittedName>
        <fullName evidence="3">Penicillin-binding transpeptidase domain-containing protein</fullName>
    </submittedName>
</protein>
<evidence type="ECO:0000259" key="2">
    <source>
        <dbReference type="Pfam" id="PF05223"/>
    </source>
</evidence>
<dbReference type="Pfam" id="PF05223">
    <property type="entry name" value="MecA_N"/>
    <property type="match status" value="1"/>
</dbReference>
<dbReference type="Proteomes" id="UP001500879">
    <property type="component" value="Unassembled WGS sequence"/>
</dbReference>
<reference evidence="3 4" key="1">
    <citation type="journal article" date="2019" name="Int. J. Syst. Evol. Microbiol.">
        <title>The Global Catalogue of Microorganisms (GCM) 10K type strain sequencing project: providing services to taxonomists for standard genome sequencing and annotation.</title>
        <authorList>
            <consortium name="The Broad Institute Genomics Platform"/>
            <consortium name="The Broad Institute Genome Sequencing Center for Infectious Disease"/>
            <person name="Wu L."/>
            <person name="Ma J."/>
        </authorList>
    </citation>
    <scope>NUCLEOTIDE SEQUENCE [LARGE SCALE GENOMIC DNA]</scope>
    <source>
        <strain evidence="3 4">JCM 4788</strain>
    </source>
</reference>
<feature type="domain" description="NTF2-like N-terminal transpeptidase" evidence="2">
    <location>
        <begin position="56"/>
        <end position="162"/>
    </location>
</feature>
<organism evidence="3 4">
    <name type="scientific">Streptomyces luteireticuli</name>
    <dbReference type="NCBI Taxonomy" id="173858"/>
    <lineage>
        <taxon>Bacteria</taxon>
        <taxon>Bacillati</taxon>
        <taxon>Actinomycetota</taxon>
        <taxon>Actinomycetes</taxon>
        <taxon>Kitasatosporales</taxon>
        <taxon>Streptomycetaceae</taxon>
        <taxon>Streptomyces</taxon>
    </lineage>
</organism>
<dbReference type="EMBL" id="BAAABX010000025">
    <property type="protein sequence ID" value="GAA0403195.1"/>
    <property type="molecule type" value="Genomic_DNA"/>
</dbReference>
<dbReference type="PANTHER" id="PTHR30627:SF24">
    <property type="entry name" value="PENICILLIN-BINDING PROTEIN 4B"/>
    <property type="match status" value="1"/>
</dbReference>
<dbReference type="InterPro" id="IPR012338">
    <property type="entry name" value="Beta-lactam/transpept-like"/>
</dbReference>
<dbReference type="Pfam" id="PF00905">
    <property type="entry name" value="Transpeptidase"/>
    <property type="match status" value="1"/>
</dbReference>
<dbReference type="InterPro" id="IPR050515">
    <property type="entry name" value="Beta-lactam/transpept"/>
</dbReference>
<keyword evidence="4" id="KW-1185">Reference proteome</keyword>
<name>A0ABN0YP70_9ACTN</name>
<dbReference type="Gene3D" id="3.40.710.10">
    <property type="entry name" value="DD-peptidase/beta-lactamase superfamily"/>
    <property type="match status" value="1"/>
</dbReference>
<dbReference type="RefSeq" id="WP_344023267.1">
    <property type="nucleotide sequence ID" value="NZ_BAAABX010000025.1"/>
</dbReference>
<accession>A0ABN0YP70</accession>
<evidence type="ECO:0000313" key="4">
    <source>
        <dbReference type="Proteomes" id="UP001500879"/>
    </source>
</evidence>
<sequence>MRTGAKVTVGVVTAALFGGAGFGAWRLVDAVGSGADSAHREAAPERTGPPTADEVEGAARDFLAAWAKGDAEGAAALTDNAQAASAALGAYRKDAGIEKVTFRQGAAAGAKVPFTVTAEVAFKDRHSTWTYESSLGVVRGRTTGRAVVDWQPAVLHPGLARGETLRTGPGKGSDIKAVDRSGRELDAKEFPSLTAVLPELRKRFGQKAGGREAVEVRAERADGTGPGRTLHTVDKGEAATLRTTLDARAQRAAEDAVARRDEASVVAVRPSTGEILAVADTGARRAGFNAALLGRTAPGSTMKVVTAALLLEKGAARADQPLACPQYATYGKQFHNVEKSEIAGATFAQDFAASCNTAFVSLAGKVADGDLGAEAREVFGLGMDNWQTGVTTFDGRIPDDSGAEKAAAMIGQGRVQMNPLTMASVAATVKDGTFRQPHLVDPEAAGLELARAARPLPRPVADGLRRMMRLTAVGGTGRTAMAGLDGDVGAKTGSAEVDGQDRPNGWFTAYRGDMAAAAVVPRGGHGGDSAGPVVAAVLRTG</sequence>
<proteinExistence type="predicted"/>
<dbReference type="SUPFAM" id="SSF56601">
    <property type="entry name" value="beta-lactamase/transpeptidase-like"/>
    <property type="match status" value="1"/>
</dbReference>
<evidence type="ECO:0000313" key="3">
    <source>
        <dbReference type="EMBL" id="GAA0403195.1"/>
    </source>
</evidence>
<feature type="domain" description="Penicillin-binding protein transpeptidase" evidence="1">
    <location>
        <begin position="264"/>
        <end position="538"/>
    </location>
</feature>
<dbReference type="InterPro" id="IPR007887">
    <property type="entry name" value="MecA_N"/>
</dbReference>
<dbReference type="InterPro" id="IPR001460">
    <property type="entry name" value="PCN-bd_Tpept"/>
</dbReference>
<gene>
    <name evidence="3" type="ORF">GCM10010357_25270</name>
</gene>
<comment type="caution">
    <text evidence="3">The sequence shown here is derived from an EMBL/GenBank/DDBJ whole genome shotgun (WGS) entry which is preliminary data.</text>
</comment>
<evidence type="ECO:0000259" key="1">
    <source>
        <dbReference type="Pfam" id="PF00905"/>
    </source>
</evidence>
<dbReference type="PANTHER" id="PTHR30627">
    <property type="entry name" value="PEPTIDOGLYCAN D,D-TRANSPEPTIDASE"/>
    <property type="match status" value="1"/>
</dbReference>